<dbReference type="Gene3D" id="3.20.20.410">
    <property type="entry name" value="Protein of unknown function UPF0759"/>
    <property type="match status" value="1"/>
</dbReference>
<protein>
    <submittedName>
        <fullName evidence="1">DUF72 domain-containing protein</fullName>
    </submittedName>
</protein>
<organism evidence="1 2">
    <name type="scientific">Chitinophaga silvisoli</name>
    <dbReference type="NCBI Taxonomy" id="2291814"/>
    <lineage>
        <taxon>Bacteria</taxon>
        <taxon>Pseudomonadati</taxon>
        <taxon>Bacteroidota</taxon>
        <taxon>Chitinophagia</taxon>
        <taxon>Chitinophagales</taxon>
        <taxon>Chitinophagaceae</taxon>
        <taxon>Chitinophaga</taxon>
    </lineage>
</organism>
<dbReference type="RefSeq" id="WP_116855455.1">
    <property type="nucleotide sequence ID" value="NZ_QTJV01000008.1"/>
</dbReference>
<evidence type="ECO:0000313" key="1">
    <source>
        <dbReference type="EMBL" id="RFM33019.1"/>
    </source>
</evidence>
<comment type="caution">
    <text evidence="1">The sequence shown here is derived from an EMBL/GenBank/DDBJ whole genome shotgun (WGS) entry which is preliminary data.</text>
</comment>
<name>A0A3E1NYL7_9BACT</name>
<reference evidence="1 2" key="1">
    <citation type="submission" date="2018-08" db="EMBL/GenBank/DDBJ databases">
        <title>Chitinophaga sp. K20C18050901, a novel bacterium isolated from forest soil.</title>
        <authorList>
            <person name="Wang C."/>
        </authorList>
    </citation>
    <scope>NUCLEOTIDE SEQUENCE [LARGE SCALE GENOMIC DNA]</scope>
    <source>
        <strain evidence="1 2">K20C18050901</strain>
    </source>
</reference>
<dbReference type="PANTHER" id="PTHR30348:SF4">
    <property type="entry name" value="DUF72 DOMAIN-CONTAINING PROTEIN"/>
    <property type="match status" value="1"/>
</dbReference>
<sequence length="241" mass="27224">MNSLYKSGTSGLVLPVPNKQSFPPAYRDKSRLTYYSSLFNSIEINSSFYKVPKGSTVKKWTTEVPSAFVFTYKLWQEITHVKGLAFNPEDVLNFMSVINEAGNQKGCLLVQFPPSLTIDGFGQVESLLSLITDWKVALEFRHSSWYISETFELADQYGASVVLHDIPKSRNTRLNNKADFVYLRFHGPAGDYKGGYTPAQLEQYAIQIKAWMKEGKEVFVYFNNTIGDAIINLMDLNALIG</sequence>
<dbReference type="InterPro" id="IPR036520">
    <property type="entry name" value="UPF0759_sf"/>
</dbReference>
<dbReference type="Proteomes" id="UP000261174">
    <property type="component" value="Unassembled WGS sequence"/>
</dbReference>
<gene>
    <name evidence="1" type="ORF">DXN04_21545</name>
</gene>
<keyword evidence="2" id="KW-1185">Reference proteome</keyword>
<evidence type="ECO:0000313" key="2">
    <source>
        <dbReference type="Proteomes" id="UP000261174"/>
    </source>
</evidence>
<dbReference type="EMBL" id="QTJV01000008">
    <property type="protein sequence ID" value="RFM33019.1"/>
    <property type="molecule type" value="Genomic_DNA"/>
</dbReference>
<dbReference type="SUPFAM" id="SSF117396">
    <property type="entry name" value="TM1631-like"/>
    <property type="match status" value="1"/>
</dbReference>
<accession>A0A3E1NYL7</accession>
<dbReference type="Pfam" id="PF01904">
    <property type="entry name" value="DUF72"/>
    <property type="match status" value="1"/>
</dbReference>
<dbReference type="InterPro" id="IPR002763">
    <property type="entry name" value="DUF72"/>
</dbReference>
<dbReference type="AlphaFoldDB" id="A0A3E1NYL7"/>
<dbReference type="PANTHER" id="PTHR30348">
    <property type="entry name" value="UNCHARACTERIZED PROTEIN YECE"/>
    <property type="match status" value="1"/>
</dbReference>
<proteinExistence type="predicted"/>
<dbReference type="OrthoDB" id="9780310at2"/>